<dbReference type="FunFam" id="3.90.190.10:FF:000102">
    <property type="entry name" value="Receptor-type tyrosine-protein phosphatase"/>
    <property type="match status" value="1"/>
</dbReference>
<dbReference type="EC" id="3.1.3.48" evidence="2"/>
<comment type="similarity">
    <text evidence="1">Belongs to the protein-tyrosine phosphatase family.</text>
</comment>
<dbReference type="Gene3D" id="3.90.190.10">
    <property type="entry name" value="Protein tyrosine phosphatase superfamily"/>
    <property type="match status" value="1"/>
</dbReference>
<dbReference type="CDD" id="cd00047">
    <property type="entry name" value="PTPc"/>
    <property type="match status" value="1"/>
</dbReference>
<keyword evidence="10" id="KW-1185">Reference proteome</keyword>
<evidence type="ECO:0000256" key="6">
    <source>
        <dbReference type="SAM" id="Phobius"/>
    </source>
</evidence>
<dbReference type="InterPro" id="IPR003595">
    <property type="entry name" value="Tyr_Pase_cat"/>
</dbReference>
<comment type="caution">
    <text evidence="9">The sequence shown here is derived from an EMBL/GenBank/DDBJ whole genome shotgun (WGS) entry which is preliminary data.</text>
</comment>
<keyword evidence="6" id="KW-0472">Membrane</keyword>
<keyword evidence="3" id="KW-0378">Hydrolase</keyword>
<evidence type="ECO:0000256" key="1">
    <source>
        <dbReference type="ARBA" id="ARBA00009580"/>
    </source>
</evidence>
<dbReference type="PANTHER" id="PTHR19134:SF562">
    <property type="entry name" value="PROTEIN-TYROSINE-PHOSPHATASE"/>
    <property type="match status" value="1"/>
</dbReference>
<evidence type="ECO:0000256" key="3">
    <source>
        <dbReference type="ARBA" id="ARBA00022801"/>
    </source>
</evidence>
<dbReference type="PROSITE" id="PS00383">
    <property type="entry name" value="TYR_PHOSPHATASE_1"/>
    <property type="match status" value="1"/>
</dbReference>
<evidence type="ECO:0000313" key="10">
    <source>
        <dbReference type="Proteomes" id="UP001516400"/>
    </source>
</evidence>
<protein>
    <recommendedName>
        <fullName evidence="2">protein-tyrosine-phosphatase</fullName>
        <ecNumber evidence="2">3.1.3.48</ecNumber>
    </recommendedName>
</protein>
<keyword evidence="4" id="KW-0904">Protein phosphatase</keyword>
<evidence type="ECO:0000313" key="9">
    <source>
        <dbReference type="EMBL" id="KAL3266763.1"/>
    </source>
</evidence>
<dbReference type="SMART" id="SM00404">
    <property type="entry name" value="PTPc_motif"/>
    <property type="match status" value="1"/>
</dbReference>
<feature type="transmembrane region" description="Helical" evidence="6">
    <location>
        <begin position="80"/>
        <end position="101"/>
    </location>
</feature>
<dbReference type="PROSITE" id="PS50055">
    <property type="entry name" value="TYR_PHOSPHATASE_PTP"/>
    <property type="match status" value="1"/>
</dbReference>
<proteinExistence type="inferred from homology"/>
<keyword evidence="6" id="KW-0812">Transmembrane</keyword>
<dbReference type="InterPro" id="IPR000387">
    <property type="entry name" value="Tyr_Pase_dom"/>
</dbReference>
<evidence type="ECO:0000256" key="2">
    <source>
        <dbReference type="ARBA" id="ARBA00013064"/>
    </source>
</evidence>
<dbReference type="InterPro" id="IPR000242">
    <property type="entry name" value="PTP_cat"/>
</dbReference>
<dbReference type="SUPFAM" id="SSF52799">
    <property type="entry name" value="(Phosphotyrosine protein) phosphatases II"/>
    <property type="match status" value="1"/>
</dbReference>
<dbReference type="PROSITE" id="PS50056">
    <property type="entry name" value="TYR_PHOSPHATASE_2"/>
    <property type="match status" value="1"/>
</dbReference>
<comment type="catalytic activity">
    <reaction evidence="5">
        <text>O-phospho-L-tyrosyl-[protein] + H2O = L-tyrosyl-[protein] + phosphate</text>
        <dbReference type="Rhea" id="RHEA:10684"/>
        <dbReference type="Rhea" id="RHEA-COMP:10136"/>
        <dbReference type="Rhea" id="RHEA-COMP:20101"/>
        <dbReference type="ChEBI" id="CHEBI:15377"/>
        <dbReference type="ChEBI" id="CHEBI:43474"/>
        <dbReference type="ChEBI" id="CHEBI:46858"/>
        <dbReference type="ChEBI" id="CHEBI:61978"/>
        <dbReference type="EC" id="3.1.3.48"/>
    </reaction>
</comment>
<dbReference type="PANTHER" id="PTHR19134">
    <property type="entry name" value="RECEPTOR-TYPE TYROSINE-PROTEIN PHOSPHATASE"/>
    <property type="match status" value="1"/>
</dbReference>
<reference evidence="9 10" key="1">
    <citation type="journal article" date="2021" name="BMC Biol.">
        <title>Horizontally acquired antibacterial genes associated with adaptive radiation of ladybird beetles.</title>
        <authorList>
            <person name="Li H.S."/>
            <person name="Tang X.F."/>
            <person name="Huang Y.H."/>
            <person name="Xu Z.Y."/>
            <person name="Chen M.L."/>
            <person name="Du X.Y."/>
            <person name="Qiu B.Y."/>
            <person name="Chen P.T."/>
            <person name="Zhang W."/>
            <person name="Slipinski A."/>
            <person name="Escalona H.E."/>
            <person name="Waterhouse R.M."/>
            <person name="Zwick A."/>
            <person name="Pang H."/>
        </authorList>
    </citation>
    <scope>NUCLEOTIDE SEQUENCE [LARGE SCALE GENOMIC DNA]</scope>
    <source>
        <strain evidence="9">SYSU2018</strain>
    </source>
</reference>
<dbReference type="GO" id="GO:0004725">
    <property type="term" value="F:protein tyrosine phosphatase activity"/>
    <property type="evidence" value="ECO:0007669"/>
    <property type="project" value="UniProtKB-EC"/>
</dbReference>
<dbReference type="Proteomes" id="UP001516400">
    <property type="component" value="Unassembled WGS sequence"/>
</dbReference>
<evidence type="ECO:0000259" key="8">
    <source>
        <dbReference type="PROSITE" id="PS50056"/>
    </source>
</evidence>
<dbReference type="EMBL" id="JABFTP020000001">
    <property type="protein sequence ID" value="KAL3266763.1"/>
    <property type="molecule type" value="Genomic_DNA"/>
</dbReference>
<dbReference type="AlphaFoldDB" id="A0ABD2MK99"/>
<dbReference type="SMART" id="SM00194">
    <property type="entry name" value="PTPc"/>
    <property type="match status" value="1"/>
</dbReference>
<keyword evidence="6" id="KW-1133">Transmembrane helix</keyword>
<dbReference type="PRINTS" id="PR00700">
    <property type="entry name" value="PRTYPHPHTASE"/>
</dbReference>
<dbReference type="InterPro" id="IPR016130">
    <property type="entry name" value="Tyr_Pase_AS"/>
</dbReference>
<dbReference type="InterPro" id="IPR050348">
    <property type="entry name" value="Protein-Tyr_Phosphatase"/>
</dbReference>
<gene>
    <name evidence="9" type="ORF">HHI36_010922</name>
</gene>
<organism evidence="9 10">
    <name type="scientific">Cryptolaemus montrouzieri</name>
    <dbReference type="NCBI Taxonomy" id="559131"/>
    <lineage>
        <taxon>Eukaryota</taxon>
        <taxon>Metazoa</taxon>
        <taxon>Ecdysozoa</taxon>
        <taxon>Arthropoda</taxon>
        <taxon>Hexapoda</taxon>
        <taxon>Insecta</taxon>
        <taxon>Pterygota</taxon>
        <taxon>Neoptera</taxon>
        <taxon>Endopterygota</taxon>
        <taxon>Coleoptera</taxon>
        <taxon>Polyphaga</taxon>
        <taxon>Cucujiformia</taxon>
        <taxon>Coccinelloidea</taxon>
        <taxon>Coccinellidae</taxon>
        <taxon>Scymninae</taxon>
        <taxon>Scymnini</taxon>
        <taxon>Cryptolaemus</taxon>
    </lineage>
</organism>
<evidence type="ECO:0000256" key="5">
    <source>
        <dbReference type="ARBA" id="ARBA00051722"/>
    </source>
</evidence>
<feature type="domain" description="Tyrosine specific protein phosphatases" evidence="8">
    <location>
        <begin position="329"/>
        <end position="400"/>
    </location>
</feature>
<evidence type="ECO:0000259" key="7">
    <source>
        <dbReference type="PROSITE" id="PS50055"/>
    </source>
</evidence>
<dbReference type="Pfam" id="PF00102">
    <property type="entry name" value="Y_phosphatase"/>
    <property type="match status" value="1"/>
</dbReference>
<sequence length="446" mass="51962">MVKEESYFDSDVDAASDSFHRIGGINQVLFSIGKTQGCTSLHYCETLMEDTEYTIVLRGLTRTSYREIFTVVKTGKNSNIGLVLALMCLCLLFIVIGIFLYQSNRKNLWIKFRRISESSIVEEIPRHAISVKHFISYYNKITNDPTLLKKQYEEIEDESKNNRQFVNTTFAMKLENKRKNRYTNIIPFDEHRVKLNIDEDDEISSDYINASFIKGYSGEVEYIATQGPLEHTCKDFWKMVIQENVTVIVMVTQFVEKEKEKCFRYFPNNHETMLISEDIEVKCQVELQFDTYCVRTLLVRKDIRQYTVIHMQFLDWPDFGCPSGTNAMLFFCQEVRDRIQLEQGLMVVHCSAGVGRTGTLISLDILLQSIKNKKRISVFETVVALRRQRTHMVQTEKQYVYIHTCLKDALENATLYLCDDLKTNAEHIYNNIPKKPSELEHGESTF</sequence>
<dbReference type="GO" id="GO:0009653">
    <property type="term" value="P:anatomical structure morphogenesis"/>
    <property type="evidence" value="ECO:0007669"/>
    <property type="project" value="UniProtKB-ARBA"/>
</dbReference>
<name>A0ABD2MK99_9CUCU</name>
<evidence type="ECO:0000256" key="4">
    <source>
        <dbReference type="ARBA" id="ARBA00022912"/>
    </source>
</evidence>
<feature type="domain" description="Tyrosine-protein phosphatase" evidence="7">
    <location>
        <begin position="148"/>
        <end position="409"/>
    </location>
</feature>
<accession>A0ABD2MK99</accession>
<dbReference type="InterPro" id="IPR029021">
    <property type="entry name" value="Prot-tyrosine_phosphatase-like"/>
</dbReference>
<dbReference type="GO" id="GO:0048666">
    <property type="term" value="P:neuron development"/>
    <property type="evidence" value="ECO:0007669"/>
    <property type="project" value="UniProtKB-ARBA"/>
</dbReference>